<name>A0A839STR3_9PROT</name>
<dbReference type="GO" id="GO:0046872">
    <property type="term" value="F:metal ion binding"/>
    <property type="evidence" value="ECO:0007669"/>
    <property type="project" value="UniProtKB-KW"/>
</dbReference>
<keyword evidence="7" id="KW-0560">Oxidoreductase</keyword>
<comment type="cofactor">
    <cofactor evidence="2">
        <name>[4Fe-4S] cluster</name>
        <dbReference type="ChEBI" id="CHEBI:49883"/>
    </cofactor>
</comment>
<dbReference type="Pfam" id="PF07992">
    <property type="entry name" value="Pyr_redox_2"/>
    <property type="match status" value="1"/>
</dbReference>
<keyword evidence="5" id="KW-0288">FMN</keyword>
<proteinExistence type="inferred from homology"/>
<dbReference type="CDD" id="cd04734">
    <property type="entry name" value="OYE_like_3_FMN"/>
    <property type="match status" value="1"/>
</dbReference>
<evidence type="ECO:0000256" key="9">
    <source>
        <dbReference type="ARBA" id="ARBA00023014"/>
    </source>
</evidence>
<feature type="domain" description="FAD/NAD(P)-binding" evidence="11">
    <location>
        <begin position="395"/>
        <end position="639"/>
    </location>
</feature>
<dbReference type="Gene3D" id="3.20.20.70">
    <property type="entry name" value="Aldolase class I"/>
    <property type="match status" value="1"/>
</dbReference>
<evidence type="ECO:0000256" key="2">
    <source>
        <dbReference type="ARBA" id="ARBA00001966"/>
    </source>
</evidence>
<keyword evidence="8" id="KW-0408">Iron</keyword>
<dbReference type="PRINTS" id="PR00368">
    <property type="entry name" value="FADPNR"/>
</dbReference>
<dbReference type="PANTHER" id="PTHR42917">
    <property type="entry name" value="2,4-DIENOYL-COA REDUCTASE"/>
    <property type="match status" value="1"/>
</dbReference>
<evidence type="ECO:0000256" key="3">
    <source>
        <dbReference type="ARBA" id="ARBA00011048"/>
    </source>
</evidence>
<dbReference type="InterPro" id="IPR001155">
    <property type="entry name" value="OxRdtase_FMN_N"/>
</dbReference>
<accession>A0A839STR3</accession>
<feature type="domain" description="NADH:flavin oxidoreductase/NADH oxidase N-terminal" evidence="10">
    <location>
        <begin position="16"/>
        <end position="351"/>
    </location>
</feature>
<evidence type="ECO:0000256" key="4">
    <source>
        <dbReference type="ARBA" id="ARBA00022630"/>
    </source>
</evidence>
<keyword evidence="6" id="KW-0479">Metal-binding</keyword>
<evidence type="ECO:0000259" key="11">
    <source>
        <dbReference type="Pfam" id="PF07992"/>
    </source>
</evidence>
<dbReference type="GO" id="GO:0033543">
    <property type="term" value="P:fatty acid beta-oxidation, unsaturated, even number, reductase/isomerase pathway"/>
    <property type="evidence" value="ECO:0007669"/>
    <property type="project" value="TreeGrafter"/>
</dbReference>
<protein>
    <submittedName>
        <fullName evidence="12">2,4-dienoyl-CoA reductase-like NADH-dependent reductase (Old Yellow Enzyme family)</fullName>
    </submittedName>
</protein>
<evidence type="ECO:0000256" key="6">
    <source>
        <dbReference type="ARBA" id="ARBA00022723"/>
    </source>
</evidence>
<reference evidence="12 13" key="1">
    <citation type="submission" date="2020-08" db="EMBL/GenBank/DDBJ databases">
        <title>Genomic Encyclopedia of Type Strains, Phase III (KMG-III): the genomes of soil and plant-associated and newly described type strains.</title>
        <authorList>
            <person name="Whitman W."/>
        </authorList>
    </citation>
    <scope>NUCLEOTIDE SEQUENCE [LARGE SCALE GENOMIC DNA]</scope>
    <source>
        <strain evidence="12 13">CECT 8803</strain>
    </source>
</reference>
<dbReference type="Gene3D" id="3.50.50.60">
    <property type="entry name" value="FAD/NAD(P)-binding domain"/>
    <property type="match status" value="1"/>
</dbReference>
<evidence type="ECO:0000313" key="12">
    <source>
        <dbReference type="EMBL" id="MBB3064303.1"/>
    </source>
</evidence>
<evidence type="ECO:0000259" key="10">
    <source>
        <dbReference type="Pfam" id="PF00724"/>
    </source>
</evidence>
<evidence type="ECO:0000313" key="13">
    <source>
        <dbReference type="Proteomes" id="UP000581135"/>
    </source>
</evidence>
<keyword evidence="4" id="KW-0285">Flavoprotein</keyword>
<dbReference type="AlphaFoldDB" id="A0A839STR3"/>
<keyword evidence="9" id="KW-0411">Iron-sulfur</keyword>
<dbReference type="GO" id="GO:0010181">
    <property type="term" value="F:FMN binding"/>
    <property type="evidence" value="ECO:0007669"/>
    <property type="project" value="InterPro"/>
</dbReference>
<keyword evidence="13" id="KW-1185">Reference proteome</keyword>
<evidence type="ECO:0000256" key="5">
    <source>
        <dbReference type="ARBA" id="ARBA00022643"/>
    </source>
</evidence>
<organism evidence="12 13">
    <name type="scientific">Limibacillus halophilus</name>
    <dbReference type="NCBI Taxonomy" id="1579333"/>
    <lineage>
        <taxon>Bacteria</taxon>
        <taxon>Pseudomonadati</taxon>
        <taxon>Pseudomonadota</taxon>
        <taxon>Alphaproteobacteria</taxon>
        <taxon>Rhodospirillales</taxon>
        <taxon>Rhodovibrionaceae</taxon>
        <taxon>Limibacillus</taxon>
    </lineage>
</organism>
<comment type="caution">
    <text evidence="12">The sequence shown here is derived from an EMBL/GenBank/DDBJ whole genome shotgun (WGS) entry which is preliminary data.</text>
</comment>
<dbReference type="EMBL" id="JACHXA010000001">
    <property type="protein sequence ID" value="MBB3064303.1"/>
    <property type="molecule type" value="Genomic_DNA"/>
</dbReference>
<dbReference type="Pfam" id="PF00724">
    <property type="entry name" value="Oxidored_FMN"/>
    <property type="match status" value="1"/>
</dbReference>
<evidence type="ECO:0000256" key="1">
    <source>
        <dbReference type="ARBA" id="ARBA00001917"/>
    </source>
</evidence>
<dbReference type="InterPro" id="IPR051793">
    <property type="entry name" value="NADH:flavin_oxidoreductase"/>
</dbReference>
<dbReference type="Proteomes" id="UP000581135">
    <property type="component" value="Unassembled WGS sequence"/>
</dbReference>
<dbReference type="GO" id="GO:0008670">
    <property type="term" value="F:2,4-dienoyl-CoA reductase (NADPH) activity"/>
    <property type="evidence" value="ECO:0007669"/>
    <property type="project" value="TreeGrafter"/>
</dbReference>
<dbReference type="InterPro" id="IPR036188">
    <property type="entry name" value="FAD/NAD-bd_sf"/>
</dbReference>
<comment type="cofactor">
    <cofactor evidence="1">
        <name>FMN</name>
        <dbReference type="ChEBI" id="CHEBI:58210"/>
    </cofactor>
</comment>
<dbReference type="PRINTS" id="PR00411">
    <property type="entry name" value="PNDRDTASEI"/>
</dbReference>
<dbReference type="Gene3D" id="3.40.50.720">
    <property type="entry name" value="NAD(P)-binding Rossmann-like Domain"/>
    <property type="match status" value="1"/>
</dbReference>
<evidence type="ECO:0000256" key="8">
    <source>
        <dbReference type="ARBA" id="ARBA00023004"/>
    </source>
</evidence>
<dbReference type="SUPFAM" id="SSF51395">
    <property type="entry name" value="FMN-linked oxidoreductases"/>
    <property type="match status" value="1"/>
</dbReference>
<dbReference type="SUPFAM" id="SSF51905">
    <property type="entry name" value="FAD/NAD(P)-binding domain"/>
    <property type="match status" value="1"/>
</dbReference>
<dbReference type="InterPro" id="IPR013785">
    <property type="entry name" value="Aldolase_TIM"/>
</dbReference>
<dbReference type="GO" id="GO:0051536">
    <property type="term" value="F:iron-sulfur cluster binding"/>
    <property type="evidence" value="ECO:0007669"/>
    <property type="project" value="UniProtKB-KW"/>
</dbReference>
<dbReference type="PANTHER" id="PTHR42917:SF2">
    <property type="entry name" value="2,4-DIENOYL-COA REDUCTASE [(2E)-ENOYL-COA-PRODUCING]"/>
    <property type="match status" value="1"/>
</dbReference>
<gene>
    <name evidence="12" type="ORF">FHR98_000568</name>
</gene>
<dbReference type="RefSeq" id="WP_183415097.1">
    <property type="nucleotide sequence ID" value="NZ_JACHXA010000001.1"/>
</dbReference>
<sequence length="685" mass="75499">MSETAEPQSRPSTDPLFQPLRIKHVLFRNRFMSTSHACGLEDGGFPTERYQTYHEAKAQGGLALTMFGGSSNVAPDSPNIFRQLNVGTDEIIPHLQQFSERIHRTGATLMCQITHLGRRGDPYTQDWLSTIAPSPIRETLHRSFPKEMDEYDIDRVVKAYAAAALRCKEGGLDGIETLTGAHLLGQFLSPKTNKRTDRFGGSFENRCRFPLMVHQAIRKATGDDFLVGMRFTVDEGIDGELTADECIKMGQFFEQNGCVDFFNAIYGSMDTERGLAYENMPGMDSKIAPWVEPVGHFKRAVGVPVFHAARIADIHSARYAIAEGHLDMAGMTRAQIADPQMVTKLREGRESEIRPCVGATHCMSGYRPSCLHNPATGREIILPHIITRSKQAERRIVVVGGGPAGLEAARVCAERGHQVSLHEAAANLGGQVLLGTRGVWRRDLIGLIDWRAMELERLGVQVHTNSYMEAEDVIALQPDVVIVATGGMPDIDWIDGAVHCTTAWDIISGQIPARNEVLVFDGTGRHPAPQVATQIARDGKTVTFASIDGHLAAELTYAERIAWKRRLYEHRVTTLFDHRLVRVEPVGNRLAVTLANDATLDEQVVQTDQVVVEHGTVPMDDVYKALRGQARNAGVTDIDALLAVVPQPCTLNPEGTFELHRIGDAVSSRNIHAAIYDALRLCVAM</sequence>
<evidence type="ECO:0000256" key="7">
    <source>
        <dbReference type="ARBA" id="ARBA00023002"/>
    </source>
</evidence>
<dbReference type="InterPro" id="IPR023753">
    <property type="entry name" value="FAD/NAD-binding_dom"/>
</dbReference>
<comment type="similarity">
    <text evidence="3">In the N-terminal section; belongs to the NADH:flavin oxidoreductase/NADH oxidase family.</text>
</comment>